<accession>A0AAF0ZYP4</accession>
<organism evidence="1 2">
    <name type="scientific">Solanum verrucosum</name>
    <dbReference type="NCBI Taxonomy" id="315347"/>
    <lineage>
        <taxon>Eukaryota</taxon>
        <taxon>Viridiplantae</taxon>
        <taxon>Streptophyta</taxon>
        <taxon>Embryophyta</taxon>
        <taxon>Tracheophyta</taxon>
        <taxon>Spermatophyta</taxon>
        <taxon>Magnoliopsida</taxon>
        <taxon>eudicotyledons</taxon>
        <taxon>Gunneridae</taxon>
        <taxon>Pentapetalae</taxon>
        <taxon>asterids</taxon>
        <taxon>lamiids</taxon>
        <taxon>Solanales</taxon>
        <taxon>Solanaceae</taxon>
        <taxon>Solanoideae</taxon>
        <taxon>Solaneae</taxon>
        <taxon>Solanum</taxon>
    </lineage>
</organism>
<proteinExistence type="predicted"/>
<dbReference type="Proteomes" id="UP001234989">
    <property type="component" value="Chromosome 11"/>
</dbReference>
<dbReference type="AlphaFoldDB" id="A0AAF0ZYP4"/>
<evidence type="ECO:0000313" key="2">
    <source>
        <dbReference type="Proteomes" id="UP001234989"/>
    </source>
</evidence>
<protein>
    <submittedName>
        <fullName evidence="1">Uncharacterized protein</fullName>
    </submittedName>
</protein>
<reference evidence="1" key="1">
    <citation type="submission" date="2023-08" db="EMBL/GenBank/DDBJ databases">
        <title>A de novo genome assembly of Solanum verrucosum Schlechtendal, a Mexican diploid species geographically isolated from the other diploid A-genome species in potato relatives.</title>
        <authorList>
            <person name="Hosaka K."/>
        </authorList>
    </citation>
    <scope>NUCLEOTIDE SEQUENCE</scope>
    <source>
        <tissue evidence="1">Young leaves</tissue>
    </source>
</reference>
<keyword evidence="2" id="KW-1185">Reference proteome</keyword>
<dbReference type="EMBL" id="CP133622">
    <property type="protein sequence ID" value="WMV54543.1"/>
    <property type="molecule type" value="Genomic_DNA"/>
</dbReference>
<evidence type="ECO:0000313" key="1">
    <source>
        <dbReference type="EMBL" id="WMV54543.1"/>
    </source>
</evidence>
<gene>
    <name evidence="1" type="ORF">MTR67_047928</name>
</gene>
<name>A0AAF0ZYP4_SOLVR</name>
<sequence length="20" mass="2268">MVLLRGTSQRFVDCSLFPPT</sequence>